<sequence>MKKNKDSGGDQGEEAAAGVPTEEKSLNGYVDEEDDSMFKPTSCKRKVQLGCLRSESERLREEDIGEGDLLDSKGDRFIGLGNVVAGGHKPKLAKELRSLGPLKSSSKQSKMNVIKKRSGGLSPFLAK</sequence>
<proteinExistence type="predicted"/>
<gene>
    <name evidence="2" type="ORF">MA16_Dca025056</name>
</gene>
<organism evidence="2 3">
    <name type="scientific">Dendrobium catenatum</name>
    <dbReference type="NCBI Taxonomy" id="906689"/>
    <lineage>
        <taxon>Eukaryota</taxon>
        <taxon>Viridiplantae</taxon>
        <taxon>Streptophyta</taxon>
        <taxon>Embryophyta</taxon>
        <taxon>Tracheophyta</taxon>
        <taxon>Spermatophyta</taxon>
        <taxon>Magnoliopsida</taxon>
        <taxon>Liliopsida</taxon>
        <taxon>Asparagales</taxon>
        <taxon>Orchidaceae</taxon>
        <taxon>Epidendroideae</taxon>
        <taxon>Malaxideae</taxon>
        <taxon>Dendrobiinae</taxon>
        <taxon>Dendrobium</taxon>
    </lineage>
</organism>
<evidence type="ECO:0000256" key="1">
    <source>
        <dbReference type="SAM" id="MobiDB-lite"/>
    </source>
</evidence>
<dbReference type="Proteomes" id="UP000233837">
    <property type="component" value="Unassembled WGS sequence"/>
</dbReference>
<feature type="region of interest" description="Disordered" evidence="1">
    <location>
        <begin position="100"/>
        <end position="127"/>
    </location>
</feature>
<reference evidence="2 3" key="2">
    <citation type="journal article" date="2017" name="Nature">
        <title>The Apostasia genome and the evolution of orchids.</title>
        <authorList>
            <person name="Zhang G.Q."/>
            <person name="Liu K.W."/>
            <person name="Li Z."/>
            <person name="Lohaus R."/>
            <person name="Hsiao Y.Y."/>
            <person name="Niu S.C."/>
            <person name="Wang J.Y."/>
            <person name="Lin Y.C."/>
            <person name="Xu Q."/>
            <person name="Chen L.J."/>
            <person name="Yoshida K."/>
            <person name="Fujiwara S."/>
            <person name="Wang Z.W."/>
            <person name="Zhang Y.Q."/>
            <person name="Mitsuda N."/>
            <person name="Wang M."/>
            <person name="Liu G.H."/>
            <person name="Pecoraro L."/>
            <person name="Huang H.X."/>
            <person name="Xiao X.J."/>
            <person name="Lin M."/>
            <person name="Wu X.Y."/>
            <person name="Wu W.L."/>
            <person name="Chen Y.Y."/>
            <person name="Chang S.B."/>
            <person name="Sakamoto S."/>
            <person name="Ohme-Takagi M."/>
            <person name="Yagi M."/>
            <person name="Zeng S.J."/>
            <person name="Shen C.Y."/>
            <person name="Yeh C.M."/>
            <person name="Luo Y.B."/>
            <person name="Tsai W.C."/>
            <person name="Van de Peer Y."/>
            <person name="Liu Z.J."/>
        </authorList>
    </citation>
    <scope>NUCLEOTIDE SEQUENCE [LARGE SCALE GENOMIC DNA]</scope>
    <source>
        <tissue evidence="2">The whole plant</tissue>
    </source>
</reference>
<accession>A0A2I0VF82</accession>
<protein>
    <submittedName>
        <fullName evidence="2">Uncharacterized protein</fullName>
    </submittedName>
</protein>
<dbReference type="AlphaFoldDB" id="A0A2I0VF82"/>
<evidence type="ECO:0000313" key="2">
    <source>
        <dbReference type="EMBL" id="PKU62081.1"/>
    </source>
</evidence>
<evidence type="ECO:0000313" key="3">
    <source>
        <dbReference type="Proteomes" id="UP000233837"/>
    </source>
</evidence>
<keyword evidence="3" id="KW-1185">Reference proteome</keyword>
<name>A0A2I0VF82_9ASPA</name>
<feature type="region of interest" description="Disordered" evidence="1">
    <location>
        <begin position="1"/>
        <end position="37"/>
    </location>
</feature>
<dbReference type="EMBL" id="KZ503702">
    <property type="protein sequence ID" value="PKU62081.1"/>
    <property type="molecule type" value="Genomic_DNA"/>
</dbReference>
<reference evidence="2 3" key="1">
    <citation type="journal article" date="2016" name="Sci. Rep.">
        <title>The Dendrobium catenatum Lindl. genome sequence provides insights into polysaccharide synthase, floral development and adaptive evolution.</title>
        <authorList>
            <person name="Zhang G.Q."/>
            <person name="Xu Q."/>
            <person name="Bian C."/>
            <person name="Tsai W.C."/>
            <person name="Yeh C.M."/>
            <person name="Liu K.W."/>
            <person name="Yoshida K."/>
            <person name="Zhang L.S."/>
            <person name="Chang S.B."/>
            <person name="Chen F."/>
            <person name="Shi Y."/>
            <person name="Su Y.Y."/>
            <person name="Zhang Y.Q."/>
            <person name="Chen L.J."/>
            <person name="Yin Y."/>
            <person name="Lin M."/>
            <person name="Huang H."/>
            <person name="Deng H."/>
            <person name="Wang Z.W."/>
            <person name="Zhu S.L."/>
            <person name="Zhao X."/>
            <person name="Deng C."/>
            <person name="Niu S.C."/>
            <person name="Huang J."/>
            <person name="Wang M."/>
            <person name="Liu G.H."/>
            <person name="Yang H.J."/>
            <person name="Xiao X.J."/>
            <person name="Hsiao Y.Y."/>
            <person name="Wu W.L."/>
            <person name="Chen Y.Y."/>
            <person name="Mitsuda N."/>
            <person name="Ohme-Takagi M."/>
            <person name="Luo Y.B."/>
            <person name="Van de Peer Y."/>
            <person name="Liu Z.J."/>
        </authorList>
    </citation>
    <scope>NUCLEOTIDE SEQUENCE [LARGE SCALE GENOMIC DNA]</scope>
    <source>
        <tissue evidence="2">The whole plant</tissue>
    </source>
</reference>